<dbReference type="PRINTS" id="PR00866">
    <property type="entry name" value="RNADNAPOLMS"/>
</dbReference>
<dbReference type="EMBL" id="CP088147">
    <property type="protein sequence ID" value="UTU50456.1"/>
    <property type="molecule type" value="Genomic_DNA"/>
</dbReference>
<dbReference type="InterPro" id="IPR000123">
    <property type="entry name" value="Reverse_transcriptase_msDNA"/>
</dbReference>
<organism evidence="6 7">
    <name type="scientific">Mesorhizobium ciceri</name>
    <dbReference type="NCBI Taxonomy" id="39645"/>
    <lineage>
        <taxon>Bacteria</taxon>
        <taxon>Pseudomonadati</taxon>
        <taxon>Pseudomonadota</taxon>
        <taxon>Alphaproteobacteria</taxon>
        <taxon>Hyphomicrobiales</taxon>
        <taxon>Phyllobacteriaceae</taxon>
        <taxon>Mesorhizobium</taxon>
    </lineage>
</organism>
<keyword evidence="1" id="KW-0808">Transferase</keyword>
<evidence type="ECO:0000313" key="7">
    <source>
        <dbReference type="Proteomes" id="UP001060070"/>
    </source>
</evidence>
<dbReference type="RefSeq" id="WP_032899490.1">
    <property type="nucleotide sequence ID" value="NZ_CP088147.1"/>
</dbReference>
<evidence type="ECO:0000256" key="1">
    <source>
        <dbReference type="ARBA" id="ARBA00022679"/>
    </source>
</evidence>
<reference evidence="6 7" key="1">
    <citation type="journal article" date="2022" name="Microbiol. Resour. Announc.">
        <title>Complete Genome Sequence of Mesorhizobium ciceri Strain R30, a Rhizobium Used as a Commercial Inoculant for Chickpea in Argentina.</title>
        <authorList>
            <person name="Foresto E."/>
            <person name="Revale S."/>
            <person name="Primo E."/>
            <person name="Nievas F."/>
            <person name="Carezzano E."/>
            <person name="Puente M."/>
            <person name="Alzari P."/>
            <person name="Mart M."/>
            <person name="Ben-Assaya M."/>
            <person name="Mornico D."/>
            <person name="Santoro M."/>
            <person name="Mart F."/>
            <person name="Giordano W."/>
            <person name="Bogino P."/>
        </authorList>
    </citation>
    <scope>NUCLEOTIDE SEQUENCE [LARGE SCALE GENOMIC DNA]</scope>
    <source>
        <strain evidence="6 7">R30</strain>
    </source>
</reference>
<keyword evidence="4" id="KW-0460">Magnesium</keyword>
<gene>
    <name evidence="6" type="ORF">LRP29_23635</name>
</gene>
<name>A0AB38T818_9HYPH</name>
<evidence type="ECO:0000256" key="4">
    <source>
        <dbReference type="ARBA" id="ARBA00022842"/>
    </source>
</evidence>
<keyword evidence="5" id="KW-0695">RNA-directed DNA polymerase</keyword>
<dbReference type="Proteomes" id="UP001060070">
    <property type="component" value="Chromosome"/>
</dbReference>
<protein>
    <recommendedName>
        <fullName evidence="8">RNA-directed DNA polymerase</fullName>
    </recommendedName>
</protein>
<dbReference type="AlphaFoldDB" id="A0AB38T818"/>
<sequence length="155" mass="17512">MKDVAFALGLDPEKFFYVIQHAADGTYYRDFDIPKKRGGVRNISAPRKGLALAQSRFASILCAHYTPKNFVKGYVKGQSFLTNARYHEKQKWILNIDVKDFYPSISFARVRGLFISPYFGFNERVATILARITTYKDGLPQGGVDIAIVGKYNCA</sequence>
<keyword evidence="2" id="KW-0548">Nucleotidyltransferase</keyword>
<accession>A0AB38T818</accession>
<evidence type="ECO:0000256" key="5">
    <source>
        <dbReference type="ARBA" id="ARBA00022918"/>
    </source>
</evidence>
<evidence type="ECO:0000256" key="2">
    <source>
        <dbReference type="ARBA" id="ARBA00022695"/>
    </source>
</evidence>
<dbReference type="GO" id="GO:0003723">
    <property type="term" value="F:RNA binding"/>
    <property type="evidence" value="ECO:0007669"/>
    <property type="project" value="InterPro"/>
</dbReference>
<evidence type="ECO:0000313" key="6">
    <source>
        <dbReference type="EMBL" id="UTU50456.1"/>
    </source>
</evidence>
<evidence type="ECO:0000256" key="3">
    <source>
        <dbReference type="ARBA" id="ARBA00022723"/>
    </source>
</evidence>
<evidence type="ECO:0008006" key="8">
    <source>
        <dbReference type="Google" id="ProtNLM"/>
    </source>
</evidence>
<keyword evidence="7" id="KW-1185">Reference proteome</keyword>
<keyword evidence="3" id="KW-0479">Metal-binding</keyword>
<dbReference type="GO" id="GO:0003964">
    <property type="term" value="F:RNA-directed DNA polymerase activity"/>
    <property type="evidence" value="ECO:0007669"/>
    <property type="project" value="UniProtKB-KW"/>
</dbReference>
<proteinExistence type="predicted"/>
<dbReference type="GO" id="GO:0046872">
    <property type="term" value="F:metal ion binding"/>
    <property type="evidence" value="ECO:0007669"/>
    <property type="project" value="UniProtKB-KW"/>
</dbReference>